<dbReference type="PANTHER" id="PTHR30221:SF18">
    <property type="entry name" value="SLL0590 PROTEIN"/>
    <property type="match status" value="1"/>
</dbReference>
<feature type="transmembrane region" description="Helical" evidence="7">
    <location>
        <begin position="166"/>
        <end position="184"/>
    </location>
</feature>
<dbReference type="GO" id="GO:0008381">
    <property type="term" value="F:mechanosensitive monoatomic ion channel activity"/>
    <property type="evidence" value="ECO:0007669"/>
    <property type="project" value="InterPro"/>
</dbReference>
<evidence type="ECO:0000256" key="3">
    <source>
        <dbReference type="ARBA" id="ARBA00022475"/>
    </source>
</evidence>
<dbReference type="GO" id="GO:0005886">
    <property type="term" value="C:plasma membrane"/>
    <property type="evidence" value="ECO:0007669"/>
    <property type="project" value="UniProtKB-SubCell"/>
</dbReference>
<feature type="domain" description="Mechanosensitive ion channel MscS" evidence="8">
    <location>
        <begin position="366"/>
        <end position="433"/>
    </location>
</feature>
<dbReference type="Pfam" id="PF00924">
    <property type="entry name" value="MS_channel_2nd"/>
    <property type="match status" value="1"/>
</dbReference>
<evidence type="ECO:0000259" key="9">
    <source>
        <dbReference type="Pfam" id="PF21082"/>
    </source>
</evidence>
<dbReference type="InterPro" id="IPR011066">
    <property type="entry name" value="MscS_channel_C_sf"/>
</dbReference>
<dbReference type="Gene3D" id="2.30.30.60">
    <property type="match status" value="1"/>
</dbReference>
<proteinExistence type="inferred from homology"/>
<feature type="transmembrane region" description="Helical" evidence="7">
    <location>
        <begin position="279"/>
        <end position="303"/>
    </location>
</feature>
<feature type="domain" description="Mechanosensitive ion channel MscS C-terminal" evidence="9">
    <location>
        <begin position="445"/>
        <end position="528"/>
    </location>
</feature>
<keyword evidence="6 7" id="KW-0472">Membrane</keyword>
<protein>
    <recommendedName>
        <fullName evidence="7">Small-conductance mechanosensitive channel</fullName>
    </recommendedName>
</protein>
<keyword evidence="4 7" id="KW-0812">Transmembrane</keyword>
<organism evidence="10 11">
    <name type="scientific">Cupriavidus metallidurans</name>
    <dbReference type="NCBI Taxonomy" id="119219"/>
    <lineage>
        <taxon>Bacteria</taxon>
        <taxon>Pseudomonadati</taxon>
        <taxon>Pseudomonadota</taxon>
        <taxon>Betaproteobacteria</taxon>
        <taxon>Burkholderiales</taxon>
        <taxon>Burkholderiaceae</taxon>
        <taxon>Cupriavidus</taxon>
    </lineage>
</organism>
<feature type="transmembrane region" description="Helical" evidence="7">
    <location>
        <begin position="324"/>
        <end position="341"/>
    </location>
</feature>
<comment type="caution">
    <text evidence="7">Lacks conserved residue(s) required for the propagation of feature annotation.</text>
</comment>
<evidence type="ECO:0000313" key="11">
    <source>
        <dbReference type="Proteomes" id="UP000253772"/>
    </source>
</evidence>
<evidence type="ECO:0000256" key="6">
    <source>
        <dbReference type="ARBA" id="ARBA00023136"/>
    </source>
</evidence>
<dbReference type="PANTHER" id="PTHR30221">
    <property type="entry name" value="SMALL-CONDUCTANCE MECHANOSENSITIVE CHANNEL"/>
    <property type="match status" value="1"/>
</dbReference>
<keyword evidence="7" id="KW-0406">Ion transport</keyword>
<comment type="function">
    <text evidence="7">Mechanosensitive channel that participates in the regulation of osmotic pressure changes within the cell, opening in response to stretch forces in the membrane lipid bilayer, without the need for other proteins. Contributes to normal resistance to hypoosmotic shock. Forms an ion channel of 1.0 nanosiemens conductance with a slight preference for anions.</text>
</comment>
<evidence type="ECO:0000256" key="4">
    <source>
        <dbReference type="ARBA" id="ARBA00022692"/>
    </source>
</evidence>
<sequence length="557" mass="60191">MEMMDSLIPQGVKRSSGGRVPVVLWIALLWWLTMPFATWAAEASTSPAAPPADLVLMNLPVVTLRAELGGTPPAVRVARAQERFDKLDRRELAEPVTQLPGRLGNVSGVAVQVGNRILFSVVDGDLDPEQPGQTVESVAATAAAQLQTALDARRDQLHWPTILRGTGYSLAALLLLLGLLWSIARGRRRLDLMLRRALESRLRTRTSGRFDWSGALLQLANSIAQIVGAALIALLIFLWLDFALEQFPLTRPLGQRMGAFLLGLLGHVGTSMLDAVPGLVTVAVILLITRAVHKLVAAIFIAVQRGQVTVPGMHPETAGATRRIASTVVWALGLTFAYPYIPGSQSDVFKGLSVLFGFMVTLGSANIVNQIMSGMVLVYSRALRRGDMVDIGGTIGTVTSLDSLSVKIVNVRREEVTLPNAVVVGSAIHNYSRRGGSEANVGALVSTSVTIGYDAPWRQIHGMLIRAAATVPGLGNNPPPYVLQRGLQDFYVEYELFCSIDDPRRRFELLSVLHAAIQDEFNRNGVQIMSPHYMDQPAAPVVVSPDNQYAAPGAEKT</sequence>
<keyword evidence="7" id="KW-0813">Transport</keyword>
<keyword evidence="7" id="KW-0407">Ion channel</keyword>
<evidence type="ECO:0000259" key="8">
    <source>
        <dbReference type="Pfam" id="PF00924"/>
    </source>
</evidence>
<dbReference type="InterPro" id="IPR010920">
    <property type="entry name" value="LSM_dom_sf"/>
</dbReference>
<evidence type="ECO:0000256" key="1">
    <source>
        <dbReference type="ARBA" id="ARBA00004651"/>
    </source>
</evidence>
<keyword evidence="5 7" id="KW-1133">Transmembrane helix</keyword>
<dbReference type="Proteomes" id="UP000253772">
    <property type="component" value="Chromosome c1"/>
</dbReference>
<evidence type="ECO:0000256" key="7">
    <source>
        <dbReference type="RuleBase" id="RU369025"/>
    </source>
</evidence>
<keyword evidence="3" id="KW-1003">Cell membrane</keyword>
<name>A0A482ILM8_9BURK</name>
<gene>
    <name evidence="10" type="ORF">DDF84_007620</name>
</gene>
<dbReference type="OrthoDB" id="9780668at2"/>
<dbReference type="SUPFAM" id="SSF50182">
    <property type="entry name" value="Sm-like ribonucleoproteins"/>
    <property type="match status" value="1"/>
</dbReference>
<comment type="subcellular location">
    <subcellularLocation>
        <location evidence="7">Cell inner membrane</location>
        <topology evidence="7">Multi-pass membrane protein</topology>
    </subcellularLocation>
    <subcellularLocation>
        <location evidence="1">Cell membrane</location>
        <topology evidence="1">Multi-pass membrane protein</topology>
    </subcellularLocation>
</comment>
<dbReference type="Gene3D" id="3.30.70.100">
    <property type="match status" value="1"/>
</dbReference>
<reference evidence="10 11" key="1">
    <citation type="submission" date="2019-03" db="EMBL/GenBank/DDBJ databases">
        <title>Comparative insights into the high quality Complete genome sequence of highly metal resistant Cupriavidus metallidurans strain BS1 isolated from a gold-copper mine.</title>
        <authorList>
            <person name="Mazhar H.S."/>
            <person name="Rensing C."/>
        </authorList>
    </citation>
    <scope>NUCLEOTIDE SEQUENCE [LARGE SCALE GENOMIC DNA]</scope>
    <source>
        <strain evidence="10 11">BS1</strain>
    </source>
</reference>
<comment type="similarity">
    <text evidence="2 7">Belongs to the MscS (TC 1.A.23) family.</text>
</comment>
<dbReference type="AlphaFoldDB" id="A0A482ILM8"/>
<dbReference type="InterPro" id="IPR006685">
    <property type="entry name" value="MscS_channel_2nd"/>
</dbReference>
<evidence type="ECO:0000256" key="5">
    <source>
        <dbReference type="ARBA" id="ARBA00022989"/>
    </source>
</evidence>
<dbReference type="InterPro" id="IPR023408">
    <property type="entry name" value="MscS_beta-dom_sf"/>
</dbReference>
<dbReference type="SUPFAM" id="SSF82689">
    <property type="entry name" value="Mechanosensitive channel protein MscS (YggB), C-terminal domain"/>
    <property type="match status" value="1"/>
</dbReference>
<dbReference type="EMBL" id="CP037900">
    <property type="protein sequence ID" value="QBP09638.1"/>
    <property type="molecule type" value="Genomic_DNA"/>
</dbReference>
<feature type="transmembrane region" description="Helical" evidence="7">
    <location>
        <begin position="353"/>
        <end position="379"/>
    </location>
</feature>
<accession>A0A482ILM8</accession>
<comment type="subunit">
    <text evidence="7">Homoheptamer.</text>
</comment>
<evidence type="ECO:0000256" key="2">
    <source>
        <dbReference type="ARBA" id="ARBA00008017"/>
    </source>
</evidence>
<dbReference type="Pfam" id="PF21082">
    <property type="entry name" value="MS_channel_3rd"/>
    <property type="match status" value="1"/>
</dbReference>
<dbReference type="InterPro" id="IPR045275">
    <property type="entry name" value="MscS_archaea/bacteria_type"/>
</dbReference>
<evidence type="ECO:0000313" key="10">
    <source>
        <dbReference type="EMBL" id="QBP09638.1"/>
    </source>
</evidence>
<keyword evidence="7" id="KW-0997">Cell inner membrane</keyword>
<feature type="transmembrane region" description="Helical" evidence="7">
    <location>
        <begin position="215"/>
        <end position="240"/>
    </location>
</feature>
<dbReference type="InterPro" id="IPR049278">
    <property type="entry name" value="MS_channel_C"/>
</dbReference>